<evidence type="ECO:0000256" key="1">
    <source>
        <dbReference type="ARBA" id="ARBA00023172"/>
    </source>
</evidence>
<comment type="caution">
    <text evidence="3">The sequence shown here is derived from an EMBL/GenBank/DDBJ whole genome shotgun (WGS) entry which is preliminary data.</text>
</comment>
<evidence type="ECO:0000313" key="3">
    <source>
        <dbReference type="EMBL" id="CAK9000106.1"/>
    </source>
</evidence>
<dbReference type="SUPFAM" id="SSF56349">
    <property type="entry name" value="DNA breaking-rejoining enzymes"/>
    <property type="match status" value="1"/>
</dbReference>
<organism evidence="3 4">
    <name type="scientific">Durusdinium trenchii</name>
    <dbReference type="NCBI Taxonomy" id="1381693"/>
    <lineage>
        <taxon>Eukaryota</taxon>
        <taxon>Sar</taxon>
        <taxon>Alveolata</taxon>
        <taxon>Dinophyceae</taxon>
        <taxon>Suessiales</taxon>
        <taxon>Symbiodiniaceae</taxon>
        <taxon>Durusdinium</taxon>
    </lineage>
</organism>
<evidence type="ECO:0008006" key="5">
    <source>
        <dbReference type="Google" id="ProtNLM"/>
    </source>
</evidence>
<reference evidence="3 4" key="1">
    <citation type="submission" date="2024-02" db="EMBL/GenBank/DDBJ databases">
        <authorList>
            <person name="Chen Y."/>
            <person name="Shah S."/>
            <person name="Dougan E. K."/>
            <person name="Thang M."/>
            <person name="Chan C."/>
        </authorList>
    </citation>
    <scope>NUCLEOTIDE SEQUENCE [LARGE SCALE GENOMIC DNA]</scope>
</reference>
<gene>
    <name evidence="3" type="ORF">SCF082_LOCUS6351</name>
</gene>
<dbReference type="EMBL" id="CAXAMM010003487">
    <property type="protein sequence ID" value="CAK9000106.1"/>
    <property type="molecule type" value="Genomic_DNA"/>
</dbReference>
<dbReference type="InterPro" id="IPR011010">
    <property type="entry name" value="DNA_brk_join_enz"/>
</dbReference>
<evidence type="ECO:0000256" key="2">
    <source>
        <dbReference type="SAM" id="MobiDB-lite"/>
    </source>
</evidence>
<evidence type="ECO:0000313" key="4">
    <source>
        <dbReference type="Proteomes" id="UP001642464"/>
    </source>
</evidence>
<dbReference type="Proteomes" id="UP001642464">
    <property type="component" value="Unassembled WGS sequence"/>
</dbReference>
<feature type="region of interest" description="Disordered" evidence="2">
    <location>
        <begin position="440"/>
        <end position="464"/>
    </location>
</feature>
<keyword evidence="1" id="KW-0233">DNA recombination</keyword>
<dbReference type="InterPro" id="IPR013762">
    <property type="entry name" value="Integrase-like_cat_sf"/>
</dbReference>
<keyword evidence="4" id="KW-1185">Reference proteome</keyword>
<proteinExistence type="predicted"/>
<protein>
    <recommendedName>
        <fullName evidence="5">Calmodulin</fullName>
    </recommendedName>
</protein>
<accession>A0ABP0IC16</accession>
<dbReference type="Gene3D" id="1.10.443.10">
    <property type="entry name" value="Intergrase catalytic core"/>
    <property type="match status" value="1"/>
</dbReference>
<sequence>MGSRDVRRIRLEIDSIKSSIHLLTERVAVLEAEVEEIEKGERFEVLEEESRVSSSVSEGSFTRISAAPAFSSATGPVESEDRQGRIALARNIGQFVKRALRGERLGTSGRDRLALQNRCYLIFAEFEGNHLEPPIFTRSFADVKQRCKRGPDCGRAIFIGLATAWEAVIVVEEAALVLPDGTARQHYELVHLRFQSGGEARCVNLVLIAQVAQGGWLVAAPEAVWSRVAADRKMPRGALSQAILVEVLTASIENPEVPLDSQRMNLWVGRLDPRLVSRLQIGGGENPAFDVWVAAEEDVFGEERMTTLIPYGPALAEVAEEHFAFASAASDLGVEAQPLEASEATQVPFSDRLDKVEEAVLQMREMLENSLPQRPTPPAERKSALKRPQTPSQPVDVQAARNPLHVRGLDPAVVASALEAGIPESQLVTLGGLLRKTSKMDDVPARKPSGNVLSESEGEDDDVELLPDATPGEPAAAADASVAKAVVQLTKIVGSLAAQKSKGKDLESMLDCAEGGGESSSSSGSSRSKAAAFKKLRAALTEAPEKLSKVIEEAIDEDFLQVKNSPGVSAQDFSTRAWVEHRSKLQHYPQTIRMAWILAGAHDAMRQKKFEEAKARILLGLVALDQASLDAGSWALAQEVLLEPPAPFHSFVGRKLPEAWEQTTSKLLDDRVADVLMWRLKDRDSFVEARKRLQTSRDQVETCSCLPLSTDQALADEGSLRKLALNFVVLVMNLFHNGRSHFARSVPGLGTPLNFEQWTFVKRMTPLIDQWNREPPITSEAMGRAAAKVESVETLLGHLEAALTPIASGLKGYVSKVGGKLPTCWGHRGDPGSVVGTLHSKLEHVAKAIQPERLKFWKAPSFDPAPVLDEENRSRFLEPFAHYLTFEDGPPAPPRVRVRVAERDKVREGYENGAFAVPKDGSRDRMVLDAQPPNLLEASERRWIKSLGSVGQLLHFFIPPGSKLVMHAEDLREFYHAFVISRDRELRNCFKLRVKPEQVRSLKAFREHMWNEKELVPLLSTMAMGDLNAVAMAQTAHMGVLLQKTVLELENFLTLKQRPQREPWFAGLMIDDLILAEVMKVEDDNASGHCARLMQGIHAAYEAVGLPRHEGKSVQAQTTCSFWGVTVSGEEGWARPNLTRAVPLALLLLEICKIGHASVGLLEMLAGSLVSIFSLKRRFMSVLQEIYAAQRGRSRDCIVRLSSSLVDELLSSIALIALSHIDFRLEPCDMLVASDASSSAEAAVFARVPPEVTAEMHRHSLAKGHLREKGSLADDEQLPEEHYTIHPLWEEACRSLPFRQLGKTKKISSRRHINLGEIDAALAAEREKGRSSSREVNCRLKKSIPDHLHYQTRSFYGFVASALNPADDPTRSKAVRAPERAPAAWFRDLLDGDCEAFDEMLREQGHRGPHDAEAFVVQVQPQSCLTSKSVSEGLSFEETSEILAYCSRDQFQFSSRFHSLEEAMRSGRGILELYAGVRGFSKAALKHGVPWSLSYDIKHSASEDLSLVPLQQHGNAQLAFVLSVVRACLASDTRFWVENPDGSWIWKQDAELSWEGLLMHPAVGDFRVDYCPAAAIDGGYAPQRRKLDVAACARCVARCVGEALKPGPRRPVSRDVEVSLADVNLLEPGTIAIRARIWSNFVQWVLSHFGKQFWRAALTLPPLFSQLLVAFGYHCFESSVSLHYYRQLLAHVQREILGIRVFMSPAWEVCSKWELVEPIQHRPPLPEPSVVGLSWGWTRWTTALLFAFFAAARVGEVLKARRRHLLTPADLLSERKVAYLQIESPKSRRRGAKMQYVTVEEPLVIELIDSVWQQLEKDEPLFPLSPGAFRTRWNAVLKHLQIGTEHRLTPGSLRAGGAVFLHRSGVSISDLLWRMRLQHQKTLSYYLQEVTASSILPSLRAEVRENIQVLQSALPHFVFTRARPAAHNRA</sequence>
<feature type="region of interest" description="Disordered" evidence="2">
    <location>
        <begin position="367"/>
        <end position="397"/>
    </location>
</feature>
<name>A0ABP0IC16_9DINO</name>